<organism evidence="2 3">
    <name type="scientific">Truncatella angustata</name>
    <dbReference type="NCBI Taxonomy" id="152316"/>
    <lineage>
        <taxon>Eukaryota</taxon>
        <taxon>Fungi</taxon>
        <taxon>Dikarya</taxon>
        <taxon>Ascomycota</taxon>
        <taxon>Pezizomycotina</taxon>
        <taxon>Sordariomycetes</taxon>
        <taxon>Xylariomycetidae</taxon>
        <taxon>Amphisphaeriales</taxon>
        <taxon>Sporocadaceae</taxon>
        <taxon>Truncatella</taxon>
    </lineage>
</organism>
<dbReference type="RefSeq" id="XP_045954301.1">
    <property type="nucleotide sequence ID" value="XM_046109281.1"/>
</dbReference>
<keyword evidence="1" id="KW-0472">Membrane</keyword>
<feature type="transmembrane region" description="Helical" evidence="1">
    <location>
        <begin position="146"/>
        <end position="169"/>
    </location>
</feature>
<feature type="transmembrane region" description="Helical" evidence="1">
    <location>
        <begin position="111"/>
        <end position="134"/>
    </location>
</feature>
<feature type="transmembrane region" description="Helical" evidence="1">
    <location>
        <begin position="69"/>
        <end position="88"/>
    </location>
</feature>
<comment type="caution">
    <text evidence="2">The sequence shown here is derived from an EMBL/GenBank/DDBJ whole genome shotgun (WGS) entry which is preliminary data.</text>
</comment>
<dbReference type="AlphaFoldDB" id="A0A9P8RKX9"/>
<keyword evidence="1" id="KW-1133">Transmembrane helix</keyword>
<protein>
    <submittedName>
        <fullName evidence="2">Uncharacterized protein</fullName>
    </submittedName>
</protein>
<evidence type="ECO:0000256" key="1">
    <source>
        <dbReference type="SAM" id="Phobius"/>
    </source>
</evidence>
<accession>A0A9P8RKX9</accession>
<evidence type="ECO:0000313" key="2">
    <source>
        <dbReference type="EMBL" id="KAH6647789.1"/>
    </source>
</evidence>
<gene>
    <name evidence="2" type="ORF">BKA67DRAFT_694791</name>
</gene>
<dbReference type="GeneID" id="70138172"/>
<dbReference type="EMBL" id="JAGPXC010000008">
    <property type="protein sequence ID" value="KAH6647789.1"/>
    <property type="molecule type" value="Genomic_DNA"/>
</dbReference>
<dbReference type="Proteomes" id="UP000758603">
    <property type="component" value="Unassembled WGS sequence"/>
</dbReference>
<keyword evidence="3" id="KW-1185">Reference proteome</keyword>
<sequence>MVDYHSPSPRLSFNLESFKGAIPPLRIYHHELSRLAFTNKKSTWRHCQLIKMSPDVHRPQKLCRHQSHLCVLLSTLVTIFIATIRFAISVDKTPPERADSSHDCGRNDDPVFWQLVISIVFQNSLFLITLILIMNHLRGSINLNIVGFYGCVGVSVFAQTAGVIVYATACSSEALQTGVSLGSLANIMVHAALVQLLVSMGIK</sequence>
<name>A0A9P8RKX9_9PEZI</name>
<keyword evidence="1" id="KW-0812">Transmembrane</keyword>
<feature type="transmembrane region" description="Helical" evidence="1">
    <location>
        <begin position="181"/>
        <end position="202"/>
    </location>
</feature>
<reference evidence="2" key="1">
    <citation type="journal article" date="2021" name="Nat. Commun.">
        <title>Genetic determinants of endophytism in the Arabidopsis root mycobiome.</title>
        <authorList>
            <person name="Mesny F."/>
            <person name="Miyauchi S."/>
            <person name="Thiergart T."/>
            <person name="Pickel B."/>
            <person name="Atanasova L."/>
            <person name="Karlsson M."/>
            <person name="Huettel B."/>
            <person name="Barry K.W."/>
            <person name="Haridas S."/>
            <person name="Chen C."/>
            <person name="Bauer D."/>
            <person name="Andreopoulos W."/>
            <person name="Pangilinan J."/>
            <person name="LaButti K."/>
            <person name="Riley R."/>
            <person name="Lipzen A."/>
            <person name="Clum A."/>
            <person name="Drula E."/>
            <person name="Henrissat B."/>
            <person name="Kohler A."/>
            <person name="Grigoriev I.V."/>
            <person name="Martin F.M."/>
            <person name="Hacquard S."/>
        </authorList>
    </citation>
    <scope>NUCLEOTIDE SEQUENCE</scope>
    <source>
        <strain evidence="2">MPI-SDFR-AT-0073</strain>
    </source>
</reference>
<evidence type="ECO:0000313" key="3">
    <source>
        <dbReference type="Proteomes" id="UP000758603"/>
    </source>
</evidence>
<proteinExistence type="predicted"/>